<evidence type="ECO:0000259" key="2">
    <source>
        <dbReference type="Pfam" id="PF02698"/>
    </source>
</evidence>
<evidence type="ECO:0000313" key="3">
    <source>
        <dbReference type="EMBL" id="RKS20530.1"/>
    </source>
</evidence>
<dbReference type="PANTHER" id="PTHR30336:SF20">
    <property type="entry name" value="DUF218 DOMAIN-CONTAINING PROTEIN"/>
    <property type="match status" value="1"/>
</dbReference>
<dbReference type="CDD" id="cd06259">
    <property type="entry name" value="YdcF-like"/>
    <property type="match status" value="1"/>
</dbReference>
<dbReference type="InterPro" id="IPR051599">
    <property type="entry name" value="Cell_Envelope_Assoc"/>
</dbReference>
<accession>A0A495M5R6</accession>
<dbReference type="EMBL" id="RBLC01000004">
    <property type="protein sequence ID" value="RKS20530.1"/>
    <property type="molecule type" value="Genomic_DNA"/>
</dbReference>
<dbReference type="GO" id="GO:0005886">
    <property type="term" value="C:plasma membrane"/>
    <property type="evidence" value="ECO:0007669"/>
    <property type="project" value="TreeGrafter"/>
</dbReference>
<dbReference type="OrthoDB" id="9782395at2"/>
<sequence length="188" mass="21527">MNIKKILKITIALLFIGFCIHIVYTIIDGRKDEGKSADMAVVLGTTVNTDGTLSERLEKRLECGLKLYQDKRVKKIIVSGGFGKEGFFEGDKMKEYLVGKGVPDSLVIVDNKGNNTTATVANVIRLKDSLHYDSLIVVSQYFHLTRTKMLFKKEGLENVSSASPRYFEYRDFYSLLREFFAYYYDRLF</sequence>
<evidence type="ECO:0000313" key="4">
    <source>
        <dbReference type="Proteomes" id="UP000277579"/>
    </source>
</evidence>
<dbReference type="Pfam" id="PF02698">
    <property type="entry name" value="DUF218"/>
    <property type="match status" value="1"/>
</dbReference>
<gene>
    <name evidence="3" type="ORF">CLV94_2909</name>
</gene>
<reference evidence="3 4" key="1">
    <citation type="submission" date="2018-10" db="EMBL/GenBank/DDBJ databases">
        <title>Genomic Encyclopedia of Archaeal and Bacterial Type Strains, Phase II (KMG-II): from individual species to whole genera.</title>
        <authorList>
            <person name="Goeker M."/>
        </authorList>
    </citation>
    <scope>NUCLEOTIDE SEQUENCE [LARGE SCALE GENOMIC DNA]</scope>
    <source>
        <strain evidence="3 4">DSM 29537</strain>
    </source>
</reference>
<dbReference type="AlphaFoldDB" id="A0A495M5R6"/>
<protein>
    <submittedName>
        <fullName evidence="3">DUF218 domain-containing protein</fullName>
    </submittedName>
</protein>
<keyword evidence="1" id="KW-0812">Transmembrane</keyword>
<dbReference type="InterPro" id="IPR014729">
    <property type="entry name" value="Rossmann-like_a/b/a_fold"/>
</dbReference>
<dbReference type="Gene3D" id="3.40.50.620">
    <property type="entry name" value="HUPs"/>
    <property type="match status" value="1"/>
</dbReference>
<dbReference type="InterPro" id="IPR003848">
    <property type="entry name" value="DUF218"/>
</dbReference>
<dbReference type="RefSeq" id="WP_121377186.1">
    <property type="nucleotide sequence ID" value="NZ_RBLC01000004.1"/>
</dbReference>
<comment type="caution">
    <text evidence="3">The sequence shown here is derived from an EMBL/GenBank/DDBJ whole genome shotgun (WGS) entry which is preliminary data.</text>
</comment>
<keyword evidence="4" id="KW-1185">Reference proteome</keyword>
<feature type="domain" description="DUF218" evidence="2">
    <location>
        <begin position="38"/>
        <end position="179"/>
    </location>
</feature>
<evidence type="ECO:0000256" key="1">
    <source>
        <dbReference type="SAM" id="Phobius"/>
    </source>
</evidence>
<dbReference type="Proteomes" id="UP000277579">
    <property type="component" value="Unassembled WGS sequence"/>
</dbReference>
<feature type="transmembrane region" description="Helical" evidence="1">
    <location>
        <begin position="6"/>
        <end position="27"/>
    </location>
</feature>
<keyword evidence="1" id="KW-0472">Membrane</keyword>
<name>A0A495M5R6_9FLAO</name>
<dbReference type="PANTHER" id="PTHR30336">
    <property type="entry name" value="INNER MEMBRANE PROTEIN, PROBABLE PERMEASE"/>
    <property type="match status" value="1"/>
</dbReference>
<keyword evidence="1" id="KW-1133">Transmembrane helix</keyword>
<proteinExistence type="predicted"/>
<organism evidence="3 4">
    <name type="scientific">Flavobacterium endophyticum</name>
    <dbReference type="NCBI Taxonomy" id="1540163"/>
    <lineage>
        <taxon>Bacteria</taxon>
        <taxon>Pseudomonadati</taxon>
        <taxon>Bacteroidota</taxon>
        <taxon>Flavobacteriia</taxon>
        <taxon>Flavobacteriales</taxon>
        <taxon>Flavobacteriaceae</taxon>
        <taxon>Flavobacterium</taxon>
    </lineage>
</organism>